<evidence type="ECO:0000313" key="1">
    <source>
        <dbReference type="EMBL" id="ANZ66113.1"/>
    </source>
</evidence>
<dbReference type="EMBL" id="CP014924">
    <property type="protein sequence ID" value="ANZ66113.1"/>
    <property type="molecule type" value="Genomic_DNA"/>
</dbReference>
<proteinExistence type="predicted"/>
<reference evidence="1 2" key="1">
    <citation type="submission" date="2016-03" db="EMBL/GenBank/DDBJ databases">
        <title>Pediococcus and Lactobacillus from brewery environment - whole genome sequencing and assembly.</title>
        <authorList>
            <person name="Behr J."/>
            <person name="Geissler A.J."/>
            <person name="Vogel R.F."/>
        </authorList>
    </citation>
    <scope>NUCLEOTIDE SEQUENCE [LARGE SCALE GENOMIC DNA]</scope>
    <source>
        <strain evidence="1 2">TMW 1.1995</strain>
    </source>
</reference>
<dbReference type="Proteomes" id="UP000093267">
    <property type="component" value="Chromosome"/>
</dbReference>
<dbReference type="OrthoDB" id="2156798at2"/>
<protein>
    <submittedName>
        <fullName evidence="1">Uncharacterized protein</fullName>
    </submittedName>
</protein>
<keyword evidence="2" id="KW-1185">Reference proteome</keyword>
<dbReference type="STRING" id="240427.AYR62_00535"/>
<dbReference type="RefSeq" id="WP_083215449.1">
    <property type="nucleotide sequence ID" value="NZ_CP014912.1"/>
</dbReference>
<sequence>MTTMIIIDNHMETIAVQLVSVSDKELTAKTESNQLITISTAETNKKDRSFWQSLKDIARAKIWVPVTKGTHQLLQYDWLTVAPEMA</sequence>
<name>A0A1B2IVP1_9LACO</name>
<dbReference type="AlphaFoldDB" id="A0A1B2IVP1"/>
<gene>
    <name evidence="1" type="ORF">AYR63_02420</name>
</gene>
<organism evidence="1 2">
    <name type="scientific">Secundilactobacillus paracollinoides</name>
    <dbReference type="NCBI Taxonomy" id="240427"/>
    <lineage>
        <taxon>Bacteria</taxon>
        <taxon>Bacillati</taxon>
        <taxon>Bacillota</taxon>
        <taxon>Bacilli</taxon>
        <taxon>Lactobacillales</taxon>
        <taxon>Lactobacillaceae</taxon>
        <taxon>Secundilactobacillus</taxon>
    </lineage>
</organism>
<evidence type="ECO:0000313" key="2">
    <source>
        <dbReference type="Proteomes" id="UP000093267"/>
    </source>
</evidence>
<accession>A0A1B2IVP1</accession>